<dbReference type="InterPro" id="IPR024952">
    <property type="entry name" value="LPP20-like_dom"/>
</dbReference>
<feature type="non-terminal residue" evidence="2">
    <location>
        <position position="273"/>
    </location>
</feature>
<dbReference type="PROSITE" id="PS51257">
    <property type="entry name" value="PROKAR_LIPOPROTEIN"/>
    <property type="match status" value="1"/>
</dbReference>
<dbReference type="AlphaFoldDB" id="A0A382CPD0"/>
<feature type="domain" description="Lipoprotein LPP20-like" evidence="1">
    <location>
        <begin position="34"/>
        <end position="134"/>
    </location>
</feature>
<accession>A0A382CPD0</accession>
<name>A0A382CPD0_9ZZZZ</name>
<gene>
    <name evidence="2" type="ORF">METZ01_LOCUS180860</name>
</gene>
<dbReference type="Pfam" id="PF02169">
    <property type="entry name" value="LPP20"/>
    <property type="match status" value="1"/>
</dbReference>
<dbReference type="Gene3D" id="3.10.28.20">
    <property type="entry name" value="Acetamidase/Formamidase-like domains"/>
    <property type="match status" value="1"/>
</dbReference>
<protein>
    <recommendedName>
        <fullName evidence="1">Lipoprotein LPP20-like domain-containing protein</fullName>
    </recommendedName>
</protein>
<organism evidence="2">
    <name type="scientific">marine metagenome</name>
    <dbReference type="NCBI Taxonomy" id="408172"/>
    <lineage>
        <taxon>unclassified sequences</taxon>
        <taxon>metagenomes</taxon>
        <taxon>ecological metagenomes</taxon>
    </lineage>
</organism>
<evidence type="ECO:0000313" key="2">
    <source>
        <dbReference type="EMBL" id="SVB28006.1"/>
    </source>
</evidence>
<dbReference type="EMBL" id="UINC01035500">
    <property type="protein sequence ID" value="SVB28006.1"/>
    <property type="molecule type" value="Genomic_DNA"/>
</dbReference>
<sequence>MTRNFFLVSLILLLVSCTPKPPPVLPPRPKALVPDWISRQPADDNYWYGVGMADLKSSGDPRQAARQRAMSEIAEQLKVNVKSKLTDVMEATNMDYKEHSKSIIETRVEASLDYVEVSDSYQDTQGQYVLAKLDKQQYFDKLEREKQEAEIIAGDLILKSIAGVSAMAFTNLALALETVSSYLDLSPQMEYPAGSGQMKSISSIVAKIMRDYNNRIQVRFNPTSLQTIPLINDDKRITVTVIDEDLGQSLASIWLRVKFSNEPSHDLILTKDD</sequence>
<proteinExistence type="predicted"/>
<evidence type="ECO:0000259" key="1">
    <source>
        <dbReference type="Pfam" id="PF02169"/>
    </source>
</evidence>
<reference evidence="2" key="1">
    <citation type="submission" date="2018-05" db="EMBL/GenBank/DDBJ databases">
        <authorList>
            <person name="Lanie J.A."/>
            <person name="Ng W.-L."/>
            <person name="Kazmierczak K.M."/>
            <person name="Andrzejewski T.M."/>
            <person name="Davidsen T.M."/>
            <person name="Wayne K.J."/>
            <person name="Tettelin H."/>
            <person name="Glass J.I."/>
            <person name="Rusch D."/>
            <person name="Podicherti R."/>
            <person name="Tsui H.-C.T."/>
            <person name="Winkler M.E."/>
        </authorList>
    </citation>
    <scope>NUCLEOTIDE SEQUENCE</scope>
</reference>